<sequence>MVGKLGFYSTAAQALREADLTGKTAIVTGGNSGLGAETVRVLASAGADVILCSRNVAAGQAVADSIAAGLADGTEPRAAAAPGAITVVQLDLADLKSVEAFAKHAAVARLPAIHLLVLNAGIMGLPAKQLTAQGFEAQWGTNHVGHQHLTQLLLSKMKAQGAPARVVALSSYGHNFAKELPLDDLNWERRKYGAWPSYGQAKLSNALFARELARRMEEEGVPIKAYSVHPGFINTALSRNMSGATVLQRVFNTLAAVPGLLGAVGAKTIPQGASTTVFACVAPELESRSGEYLADCQVGSDVPGIWGRRFCAPSKLARDGELARELWEQTEKMIQAAL</sequence>
<dbReference type="SUPFAM" id="SSF51735">
    <property type="entry name" value="NAD(P)-binding Rossmann-fold domains"/>
    <property type="match status" value="1"/>
</dbReference>
<dbReference type="InterPro" id="IPR002347">
    <property type="entry name" value="SDR_fam"/>
</dbReference>
<reference evidence="3" key="2">
    <citation type="submission" date="2020-11" db="EMBL/GenBank/DDBJ databases">
        <authorList>
            <person name="Cecchin M."/>
            <person name="Marcolungo L."/>
            <person name="Rossato M."/>
            <person name="Girolomoni L."/>
            <person name="Cosentino E."/>
            <person name="Cuine S."/>
            <person name="Li-Beisson Y."/>
            <person name="Delledonne M."/>
            <person name="Ballottari M."/>
        </authorList>
    </citation>
    <scope>NUCLEOTIDE SEQUENCE</scope>
    <source>
        <strain evidence="3">211/11P</strain>
        <tissue evidence="3">Whole cell</tissue>
    </source>
</reference>
<evidence type="ECO:0000256" key="2">
    <source>
        <dbReference type="ARBA" id="ARBA00023002"/>
    </source>
</evidence>
<dbReference type="AlphaFoldDB" id="A0A9D4YTD3"/>
<evidence type="ECO:0000256" key="1">
    <source>
        <dbReference type="ARBA" id="ARBA00006484"/>
    </source>
</evidence>
<organism evidence="3 4">
    <name type="scientific">Chlorella vulgaris</name>
    <name type="common">Green alga</name>
    <dbReference type="NCBI Taxonomy" id="3077"/>
    <lineage>
        <taxon>Eukaryota</taxon>
        <taxon>Viridiplantae</taxon>
        <taxon>Chlorophyta</taxon>
        <taxon>core chlorophytes</taxon>
        <taxon>Trebouxiophyceae</taxon>
        <taxon>Chlorellales</taxon>
        <taxon>Chlorellaceae</taxon>
        <taxon>Chlorella clade</taxon>
        <taxon>Chlorella</taxon>
    </lineage>
</organism>
<accession>A0A9D4YTD3</accession>
<dbReference type="PANTHER" id="PTHR24320:SF148">
    <property type="entry name" value="NAD(P)-BINDING ROSSMANN-FOLD SUPERFAMILY PROTEIN"/>
    <property type="match status" value="1"/>
</dbReference>
<name>A0A9D4YTD3_CHLVU</name>
<dbReference type="InterPro" id="IPR036291">
    <property type="entry name" value="NAD(P)-bd_dom_sf"/>
</dbReference>
<dbReference type="EMBL" id="SIDB01000012">
    <property type="protein sequence ID" value="KAI3425019.1"/>
    <property type="molecule type" value="Genomic_DNA"/>
</dbReference>
<dbReference type="PRINTS" id="PR00081">
    <property type="entry name" value="GDHRDH"/>
</dbReference>
<proteinExistence type="inferred from homology"/>
<evidence type="ECO:0000313" key="3">
    <source>
        <dbReference type="EMBL" id="KAI3425019.1"/>
    </source>
</evidence>
<gene>
    <name evidence="3" type="ORF">D9Q98_008401</name>
</gene>
<keyword evidence="4" id="KW-1185">Reference proteome</keyword>
<keyword evidence="2" id="KW-0560">Oxidoreductase</keyword>
<evidence type="ECO:0000313" key="4">
    <source>
        <dbReference type="Proteomes" id="UP001055712"/>
    </source>
</evidence>
<dbReference type="Proteomes" id="UP001055712">
    <property type="component" value="Unassembled WGS sequence"/>
</dbReference>
<dbReference type="Pfam" id="PF00106">
    <property type="entry name" value="adh_short"/>
    <property type="match status" value="1"/>
</dbReference>
<dbReference type="PANTHER" id="PTHR24320">
    <property type="entry name" value="RETINOL DEHYDROGENASE"/>
    <property type="match status" value="1"/>
</dbReference>
<comment type="caution">
    <text evidence="3">The sequence shown here is derived from an EMBL/GenBank/DDBJ whole genome shotgun (WGS) entry which is preliminary data.</text>
</comment>
<dbReference type="GO" id="GO:0016491">
    <property type="term" value="F:oxidoreductase activity"/>
    <property type="evidence" value="ECO:0007669"/>
    <property type="project" value="UniProtKB-KW"/>
</dbReference>
<dbReference type="OrthoDB" id="191139at2759"/>
<reference evidence="3" key="1">
    <citation type="journal article" date="2019" name="Plant J.">
        <title>Chlorella vulgaris genome assembly and annotation reveals the molecular basis for metabolic acclimation to high light conditions.</title>
        <authorList>
            <person name="Cecchin M."/>
            <person name="Marcolungo L."/>
            <person name="Rossato M."/>
            <person name="Girolomoni L."/>
            <person name="Cosentino E."/>
            <person name="Cuine S."/>
            <person name="Li-Beisson Y."/>
            <person name="Delledonne M."/>
            <person name="Ballottari M."/>
        </authorList>
    </citation>
    <scope>NUCLEOTIDE SEQUENCE</scope>
    <source>
        <strain evidence="3">211/11P</strain>
    </source>
</reference>
<dbReference type="CDD" id="cd05327">
    <property type="entry name" value="retinol-DH_like_SDR_c_like"/>
    <property type="match status" value="1"/>
</dbReference>
<comment type="similarity">
    <text evidence="1">Belongs to the short-chain dehydrogenases/reductases (SDR) family.</text>
</comment>
<dbReference type="Gene3D" id="3.40.50.720">
    <property type="entry name" value="NAD(P)-binding Rossmann-like Domain"/>
    <property type="match status" value="1"/>
</dbReference>
<protein>
    <submittedName>
        <fullName evidence="3">Uncharacterized protein</fullName>
    </submittedName>
</protein>